<keyword evidence="3" id="KW-1185">Reference proteome</keyword>
<name>A0A4C1TE09_EUMVA</name>
<protein>
    <submittedName>
        <fullName evidence="2">Uncharacterized protein</fullName>
    </submittedName>
</protein>
<feature type="region of interest" description="Disordered" evidence="1">
    <location>
        <begin position="35"/>
        <end position="60"/>
    </location>
</feature>
<dbReference type="OrthoDB" id="10049357at2759"/>
<reference evidence="2 3" key="1">
    <citation type="journal article" date="2019" name="Commun. Biol.">
        <title>The bagworm genome reveals a unique fibroin gene that provides high tensile strength.</title>
        <authorList>
            <person name="Kono N."/>
            <person name="Nakamura H."/>
            <person name="Ohtoshi R."/>
            <person name="Tomita M."/>
            <person name="Numata K."/>
            <person name="Arakawa K."/>
        </authorList>
    </citation>
    <scope>NUCLEOTIDE SEQUENCE [LARGE SCALE GENOMIC DNA]</scope>
</reference>
<evidence type="ECO:0000313" key="2">
    <source>
        <dbReference type="EMBL" id="GBP11810.1"/>
    </source>
</evidence>
<sequence length="205" mass="22890">MQIEIVTKCSKCTSEHKLDTCDVFKALSSDENASGDARLVRTTRPNELSDGVPYSESSETVTNIGTGESKALLKIVLVTIRAADKEVKVHALLDDGESESVRTENDVERDFRCRTIARLDLPSQSFTVDEIFGHRYLRECYLEALHNIRPLLLIRQDNWKLITGSDVRRGKLSELGALLTGLGWVMHVRRNKAPTGPTWSFVSGS</sequence>
<dbReference type="EMBL" id="BGZK01000048">
    <property type="protein sequence ID" value="GBP11810.1"/>
    <property type="molecule type" value="Genomic_DNA"/>
</dbReference>
<organism evidence="2 3">
    <name type="scientific">Eumeta variegata</name>
    <name type="common">Bagworm moth</name>
    <name type="synonym">Eumeta japonica</name>
    <dbReference type="NCBI Taxonomy" id="151549"/>
    <lineage>
        <taxon>Eukaryota</taxon>
        <taxon>Metazoa</taxon>
        <taxon>Ecdysozoa</taxon>
        <taxon>Arthropoda</taxon>
        <taxon>Hexapoda</taxon>
        <taxon>Insecta</taxon>
        <taxon>Pterygota</taxon>
        <taxon>Neoptera</taxon>
        <taxon>Endopterygota</taxon>
        <taxon>Lepidoptera</taxon>
        <taxon>Glossata</taxon>
        <taxon>Ditrysia</taxon>
        <taxon>Tineoidea</taxon>
        <taxon>Psychidae</taxon>
        <taxon>Oiketicinae</taxon>
        <taxon>Eumeta</taxon>
    </lineage>
</organism>
<dbReference type="Proteomes" id="UP000299102">
    <property type="component" value="Unassembled WGS sequence"/>
</dbReference>
<evidence type="ECO:0000313" key="3">
    <source>
        <dbReference type="Proteomes" id="UP000299102"/>
    </source>
</evidence>
<dbReference type="AlphaFoldDB" id="A0A4C1TE09"/>
<gene>
    <name evidence="2" type="ORF">EVAR_74465_1</name>
</gene>
<accession>A0A4C1TE09</accession>
<comment type="caution">
    <text evidence="2">The sequence shown here is derived from an EMBL/GenBank/DDBJ whole genome shotgun (WGS) entry which is preliminary data.</text>
</comment>
<evidence type="ECO:0000256" key="1">
    <source>
        <dbReference type="SAM" id="MobiDB-lite"/>
    </source>
</evidence>
<proteinExistence type="predicted"/>